<keyword evidence="1" id="KW-0732">Signal</keyword>
<feature type="signal peptide" evidence="1">
    <location>
        <begin position="1"/>
        <end position="23"/>
    </location>
</feature>
<evidence type="ECO:0000313" key="2">
    <source>
        <dbReference type="EMBL" id="MBB4913061.1"/>
    </source>
</evidence>
<comment type="caution">
    <text evidence="2">The sequence shown here is derived from an EMBL/GenBank/DDBJ whole genome shotgun (WGS) entry which is preliminary data.</text>
</comment>
<dbReference type="AlphaFoldDB" id="A0A7W7QHB2"/>
<dbReference type="Proteomes" id="UP000552644">
    <property type="component" value="Unassembled WGS sequence"/>
</dbReference>
<name>A0A7W7QHB2_9ACTN</name>
<gene>
    <name evidence="2" type="ORF">FHS44_000133</name>
</gene>
<keyword evidence="3" id="KW-1185">Reference proteome</keyword>
<accession>A0A7W7QHB2</accession>
<evidence type="ECO:0000256" key="1">
    <source>
        <dbReference type="SAM" id="SignalP"/>
    </source>
</evidence>
<sequence length="138" mass="14074">MRVSSRIATFAATAISASGLALAALTTPALAASAPVPSPIAPYAQAAAQVNANGTITNSKNVTSVTKVATGKYCVQLHSDVSAARAVPIATLRSSADWRSEIFTNIDNSNCSGHPNSVLVYTGKNGAAADEPFFLIIP</sequence>
<feature type="chain" id="PRO_5038853389" evidence="1">
    <location>
        <begin position="24"/>
        <end position="138"/>
    </location>
</feature>
<reference evidence="2 3" key="1">
    <citation type="submission" date="2020-08" db="EMBL/GenBank/DDBJ databases">
        <title>Genomic Encyclopedia of Type Strains, Phase III (KMG-III): the genomes of soil and plant-associated and newly described type strains.</title>
        <authorList>
            <person name="Whitman W."/>
        </authorList>
    </citation>
    <scope>NUCLEOTIDE SEQUENCE [LARGE SCALE GENOMIC DNA]</scope>
    <source>
        <strain evidence="2 3">CECT 8840</strain>
    </source>
</reference>
<dbReference type="RefSeq" id="WP_184711888.1">
    <property type="nucleotide sequence ID" value="NZ_JACHJP010000001.1"/>
</dbReference>
<dbReference type="EMBL" id="JACHJP010000001">
    <property type="protein sequence ID" value="MBB4913061.1"/>
    <property type="molecule type" value="Genomic_DNA"/>
</dbReference>
<evidence type="ECO:0000313" key="3">
    <source>
        <dbReference type="Proteomes" id="UP000552644"/>
    </source>
</evidence>
<protein>
    <submittedName>
        <fullName evidence="2">Esterase/lipase</fullName>
    </submittedName>
</protein>
<proteinExistence type="predicted"/>
<organism evidence="2 3">
    <name type="scientific">Streptosporangium saharense</name>
    <dbReference type="NCBI Taxonomy" id="1706840"/>
    <lineage>
        <taxon>Bacteria</taxon>
        <taxon>Bacillati</taxon>
        <taxon>Actinomycetota</taxon>
        <taxon>Actinomycetes</taxon>
        <taxon>Streptosporangiales</taxon>
        <taxon>Streptosporangiaceae</taxon>
        <taxon>Streptosporangium</taxon>
    </lineage>
</organism>